<accession>A0ABX8U4V7</accession>
<dbReference type="PANTHER" id="PTHR38011:SF11">
    <property type="entry name" value="2,5-DIAMINO-6-RIBOSYLAMINO-4(3H)-PYRIMIDINONE 5'-PHOSPHATE REDUCTASE"/>
    <property type="match status" value="1"/>
</dbReference>
<name>A0ABX8U4V7_9ACTN</name>
<evidence type="ECO:0000313" key="3">
    <source>
        <dbReference type="Proteomes" id="UP000824681"/>
    </source>
</evidence>
<protein>
    <recommendedName>
        <fullName evidence="1">Bacterial bifunctional deaminase-reductase C-terminal domain-containing protein</fullName>
    </recommendedName>
</protein>
<dbReference type="InterPro" id="IPR002734">
    <property type="entry name" value="RibDG_C"/>
</dbReference>
<dbReference type="RefSeq" id="WP_020540486.1">
    <property type="nucleotide sequence ID" value="NZ_CP068985.1"/>
</dbReference>
<evidence type="ECO:0000259" key="1">
    <source>
        <dbReference type="Pfam" id="PF01872"/>
    </source>
</evidence>
<proteinExistence type="predicted"/>
<dbReference type="SUPFAM" id="SSF53597">
    <property type="entry name" value="Dihydrofolate reductase-like"/>
    <property type="match status" value="1"/>
</dbReference>
<feature type="domain" description="Bacterial bifunctional deaminase-reductase C-terminal" evidence="1">
    <location>
        <begin position="13"/>
        <end position="188"/>
    </location>
</feature>
<keyword evidence="3" id="KW-1185">Reference proteome</keyword>
<dbReference type="Pfam" id="PF01872">
    <property type="entry name" value="RibD_C"/>
    <property type="match status" value="1"/>
</dbReference>
<dbReference type="Gene3D" id="3.40.430.10">
    <property type="entry name" value="Dihydrofolate Reductase, subunit A"/>
    <property type="match status" value="1"/>
</dbReference>
<evidence type="ECO:0000313" key="2">
    <source>
        <dbReference type="EMBL" id="QYC42159.1"/>
    </source>
</evidence>
<dbReference type="InterPro" id="IPR050765">
    <property type="entry name" value="Riboflavin_Biosynth_HTPR"/>
</dbReference>
<sequence>MTETTDPTDLTGRKVTANLSLTLDGRYHGPGGPGDFAAFAPYVTSEVARDHMNRIWENATTALLGRVNAEGFMGYWSSVAEDDDAEPRDRGYATWLVGTEKVVLSTTLTEAPWERTRVVNAPAADVVTELKAAGAGDILVNSSASVIKPLLAADLLDRLYLMIFPEIAGGGQRLFDDGLPASTWRLTHQECGELGEIALVYDRVR</sequence>
<dbReference type="EMBL" id="CP068985">
    <property type="protein sequence ID" value="QYC42159.1"/>
    <property type="molecule type" value="Genomic_DNA"/>
</dbReference>
<organism evidence="2 3">
    <name type="scientific">Nonomuraea coxensis DSM 45129</name>
    <dbReference type="NCBI Taxonomy" id="1122611"/>
    <lineage>
        <taxon>Bacteria</taxon>
        <taxon>Bacillati</taxon>
        <taxon>Actinomycetota</taxon>
        <taxon>Actinomycetes</taxon>
        <taxon>Streptosporangiales</taxon>
        <taxon>Streptosporangiaceae</taxon>
        <taxon>Nonomuraea</taxon>
    </lineage>
</organism>
<gene>
    <name evidence="2" type="ORF">Nocox_22775</name>
</gene>
<dbReference type="InterPro" id="IPR024072">
    <property type="entry name" value="DHFR-like_dom_sf"/>
</dbReference>
<reference evidence="2 3" key="1">
    <citation type="journal article" date="2021" name="ACS Chem. Biol.">
        <title>Genomic-Led Discovery of a Novel Glycopeptide Antibiotic by Nonomuraea coxensis DSM 45129.</title>
        <authorList>
            <person name="Yushchuk O."/>
            <person name="Vior N.M."/>
            <person name="Andreo-Vidal A."/>
            <person name="Berini F."/>
            <person name="Ruckert C."/>
            <person name="Busche T."/>
            <person name="Binda E."/>
            <person name="Kalinowski J."/>
            <person name="Truman A.W."/>
            <person name="Marinelli F."/>
        </authorList>
    </citation>
    <scope>NUCLEOTIDE SEQUENCE [LARGE SCALE GENOMIC DNA]</scope>
    <source>
        <strain evidence="2 3">DSM 45129</strain>
    </source>
</reference>
<dbReference type="Proteomes" id="UP000824681">
    <property type="component" value="Chromosome"/>
</dbReference>
<dbReference type="PANTHER" id="PTHR38011">
    <property type="entry name" value="DIHYDROFOLATE REDUCTASE FAMILY PROTEIN (AFU_ORTHOLOGUE AFUA_8G06820)"/>
    <property type="match status" value="1"/>
</dbReference>